<evidence type="ECO:0000259" key="1">
    <source>
        <dbReference type="PROSITE" id="PS50181"/>
    </source>
</evidence>
<evidence type="ECO:0000313" key="3">
    <source>
        <dbReference type="Proteomes" id="UP000094020"/>
    </source>
</evidence>
<keyword evidence="3" id="KW-1185">Reference proteome</keyword>
<dbReference type="InterPro" id="IPR036047">
    <property type="entry name" value="F-box-like_dom_sf"/>
</dbReference>
<dbReference type="EMBL" id="CP144525">
    <property type="protein sequence ID" value="WWC71260.1"/>
    <property type="molecule type" value="Genomic_DNA"/>
</dbReference>
<dbReference type="SMART" id="SM00256">
    <property type="entry name" value="FBOX"/>
    <property type="match status" value="1"/>
</dbReference>
<reference evidence="2" key="2">
    <citation type="submission" date="2024-02" db="EMBL/GenBank/DDBJ databases">
        <title>Comparative genomics of Cryptococcus and Kwoniella reveals pathogenesis evolution and contrasting modes of karyotype evolution via chromosome fusion or intercentromeric recombination.</title>
        <authorList>
            <person name="Coelho M.A."/>
            <person name="David-Palma M."/>
            <person name="Shea T."/>
            <person name="Bowers K."/>
            <person name="McGinley-Smith S."/>
            <person name="Mohammad A.W."/>
            <person name="Gnirke A."/>
            <person name="Yurkov A.M."/>
            <person name="Nowrousian M."/>
            <person name="Sun S."/>
            <person name="Cuomo C.A."/>
            <person name="Heitman J."/>
        </authorList>
    </citation>
    <scope>NUCLEOTIDE SEQUENCE</scope>
    <source>
        <strain evidence="2">CBS 10737</strain>
    </source>
</reference>
<protein>
    <recommendedName>
        <fullName evidence="1">F-box domain-containing protein</fullName>
    </recommendedName>
</protein>
<name>A0AAJ8L8W0_9TREE</name>
<organism evidence="2 3">
    <name type="scientific">Kwoniella pini CBS 10737</name>
    <dbReference type="NCBI Taxonomy" id="1296096"/>
    <lineage>
        <taxon>Eukaryota</taxon>
        <taxon>Fungi</taxon>
        <taxon>Dikarya</taxon>
        <taxon>Basidiomycota</taxon>
        <taxon>Agaricomycotina</taxon>
        <taxon>Tremellomycetes</taxon>
        <taxon>Tremellales</taxon>
        <taxon>Cryptococcaceae</taxon>
        <taxon>Kwoniella</taxon>
    </lineage>
</organism>
<feature type="domain" description="F-box" evidence="1">
    <location>
        <begin position="1"/>
        <end position="44"/>
    </location>
</feature>
<dbReference type="Proteomes" id="UP000094020">
    <property type="component" value="Chromosome 7"/>
</dbReference>
<dbReference type="AlphaFoldDB" id="A0AAJ8L8W0"/>
<dbReference type="KEGG" id="kpin:30172247"/>
<evidence type="ECO:0000313" key="2">
    <source>
        <dbReference type="EMBL" id="WWC71260.1"/>
    </source>
</evidence>
<dbReference type="PROSITE" id="PS50181">
    <property type="entry name" value="FBOX"/>
    <property type="match status" value="1"/>
</dbReference>
<reference evidence="2" key="1">
    <citation type="submission" date="2013-07" db="EMBL/GenBank/DDBJ databases">
        <authorList>
            <consortium name="The Broad Institute Genome Sequencing Platform"/>
            <person name="Cuomo C."/>
            <person name="Litvintseva A."/>
            <person name="Chen Y."/>
            <person name="Heitman J."/>
            <person name="Sun S."/>
            <person name="Springer D."/>
            <person name="Dromer F."/>
            <person name="Young S.K."/>
            <person name="Zeng Q."/>
            <person name="Gargeya S."/>
            <person name="Fitzgerald M."/>
            <person name="Abouelleil A."/>
            <person name="Alvarado L."/>
            <person name="Berlin A.M."/>
            <person name="Chapman S.B."/>
            <person name="Dewar J."/>
            <person name="Goldberg J."/>
            <person name="Griggs A."/>
            <person name="Gujja S."/>
            <person name="Hansen M."/>
            <person name="Howarth C."/>
            <person name="Imamovic A."/>
            <person name="Larimer J."/>
            <person name="McCowan C."/>
            <person name="Murphy C."/>
            <person name="Pearson M."/>
            <person name="Priest M."/>
            <person name="Roberts A."/>
            <person name="Saif S."/>
            <person name="Shea T."/>
            <person name="Sykes S."/>
            <person name="Wortman J."/>
            <person name="Nusbaum C."/>
            <person name="Birren B."/>
        </authorList>
    </citation>
    <scope>NUCLEOTIDE SEQUENCE</scope>
    <source>
        <strain evidence="2">CBS 10737</strain>
    </source>
</reference>
<dbReference type="Pfam" id="PF00646">
    <property type="entry name" value="F-box"/>
    <property type="match status" value="1"/>
</dbReference>
<accession>A0AAJ8L8W0</accession>
<gene>
    <name evidence="2" type="ORF">I206_105213</name>
</gene>
<sequence length="625" mass="71295">MDRLDNFLIELILRKLPLKDLLSCSATCKLINSVVNSSSTIQLFLYNYLFGRCFPLTPDRMVHFKHGSAKTPMDELHRLLKSEDNLLTFRPHIKSYKLPDNQVVADVADKYIVTAPNPGEEYLMGSDGLYTLLTLWEIDGKELKDKAVKVDFKPQREEGASVVDIKDDVIICVESVQEGHNTRYQIRVFHLFNEIEIAQPRESDEIIKNTRDMGLNNCPRVMIGREGLLIVHTTHDIKWTRWTEGKGAIWGHIEKHPYLGFSSHIGIYGHDIVAILGPAAPHQPSSGTSGYGGFPVEPIEREYLLLYKLDDTTRPHTMTRAQMVLRMPHGRNEFPPEGRDLIPHGIVNETINPGRLTDSSNGRSQIIEVAFTIFDEHPIPTHMVEDSVPWIIVNIPVKYVREAVLSGIFPSRILPRNGLPPIHQNRRNPLRICRMKYKFPDLNNDEEYALRLCDCCVQSDKSEEIFRDLKVVSPDMWKEGSSITYLKGPENTHQDLRVFGTRHISYYRHYNEQKNTKGTILTELYIENHRTETGYVPACHRSLGGLGGQIDVVVDRAQNVRSAVSEQPYICGHPYLHWDKSTPFTSYGGCFEDVPAHGLVTKVIFDGEKVVFEHETGWVTIFDFA</sequence>
<dbReference type="GeneID" id="30172247"/>
<dbReference type="InterPro" id="IPR001810">
    <property type="entry name" value="F-box_dom"/>
</dbReference>
<dbReference type="RefSeq" id="XP_019011772.2">
    <property type="nucleotide sequence ID" value="XM_019155618.2"/>
</dbReference>
<proteinExistence type="predicted"/>
<dbReference type="SUPFAM" id="SSF81383">
    <property type="entry name" value="F-box domain"/>
    <property type="match status" value="1"/>
</dbReference>